<gene>
    <name evidence="2" type="ordered locus">Os03g0789600</name>
</gene>
<evidence type="ECO:0000313" key="2">
    <source>
        <dbReference type="EMBL" id="BAF13425.1"/>
    </source>
</evidence>
<feature type="compositionally biased region" description="Basic residues" evidence="1">
    <location>
        <begin position="94"/>
        <end position="103"/>
    </location>
</feature>
<dbReference type="EMBL" id="AP008209">
    <property type="protein sequence ID" value="BAF13425.1"/>
    <property type="molecule type" value="Genomic_DNA"/>
</dbReference>
<accession>Q0DMW3</accession>
<dbReference type="AlphaFoldDB" id="Q0DMW3"/>
<dbReference type="Proteomes" id="UP000000763">
    <property type="component" value="Chromosome 3"/>
</dbReference>
<organism evidence="2 3">
    <name type="scientific">Oryza sativa subsp. japonica</name>
    <name type="common">Rice</name>
    <dbReference type="NCBI Taxonomy" id="39947"/>
    <lineage>
        <taxon>Eukaryota</taxon>
        <taxon>Viridiplantae</taxon>
        <taxon>Streptophyta</taxon>
        <taxon>Embryophyta</taxon>
        <taxon>Tracheophyta</taxon>
        <taxon>Spermatophyta</taxon>
        <taxon>Magnoliopsida</taxon>
        <taxon>Liliopsida</taxon>
        <taxon>Poales</taxon>
        <taxon>Poaceae</taxon>
        <taxon>BOP clade</taxon>
        <taxon>Oryzoideae</taxon>
        <taxon>Oryzeae</taxon>
        <taxon>Oryzinae</taxon>
        <taxon>Oryza</taxon>
        <taxon>Oryza sativa</taxon>
    </lineage>
</organism>
<reference evidence="2 3" key="1">
    <citation type="journal article" date="2005" name="Nature">
        <title>The map-based sequence of the rice genome.</title>
        <authorList>
            <consortium name="International rice genome sequencing project (IRGSP)"/>
            <person name="Matsumoto T."/>
            <person name="Wu J."/>
            <person name="Kanamori H."/>
            <person name="Katayose Y."/>
            <person name="Fujisawa M."/>
            <person name="Namiki N."/>
            <person name="Mizuno H."/>
            <person name="Yamamoto K."/>
            <person name="Antonio B.A."/>
            <person name="Baba T."/>
            <person name="Sakata K."/>
            <person name="Nagamura Y."/>
            <person name="Aoki H."/>
            <person name="Arikawa K."/>
            <person name="Arita K."/>
            <person name="Bito T."/>
            <person name="Chiden Y."/>
            <person name="Fujitsuka N."/>
            <person name="Fukunaka R."/>
            <person name="Hamada M."/>
            <person name="Harada C."/>
            <person name="Hayashi A."/>
            <person name="Hijishita S."/>
            <person name="Honda M."/>
            <person name="Hosokawa S."/>
            <person name="Ichikawa Y."/>
            <person name="Idonuma A."/>
            <person name="Iijima M."/>
            <person name="Ikeda M."/>
            <person name="Ikeno M."/>
            <person name="Ito K."/>
            <person name="Ito S."/>
            <person name="Ito T."/>
            <person name="Ito Y."/>
            <person name="Ito Y."/>
            <person name="Iwabuchi A."/>
            <person name="Kamiya K."/>
            <person name="Karasawa W."/>
            <person name="Kurita K."/>
            <person name="Katagiri S."/>
            <person name="Kikuta A."/>
            <person name="Kobayashi H."/>
            <person name="Kobayashi N."/>
            <person name="Machita K."/>
            <person name="Maehara T."/>
            <person name="Masukawa M."/>
            <person name="Mizubayashi T."/>
            <person name="Mukai Y."/>
            <person name="Nagasaki H."/>
            <person name="Nagata Y."/>
            <person name="Naito S."/>
            <person name="Nakashima M."/>
            <person name="Nakama Y."/>
            <person name="Nakamichi Y."/>
            <person name="Nakamura M."/>
            <person name="Meguro A."/>
            <person name="Negishi M."/>
            <person name="Ohta I."/>
            <person name="Ohta T."/>
            <person name="Okamoto M."/>
            <person name="Ono N."/>
            <person name="Saji S."/>
            <person name="Sakaguchi M."/>
            <person name="Sakai K."/>
            <person name="Shibata M."/>
            <person name="Shimokawa T."/>
            <person name="Song J."/>
            <person name="Takazaki Y."/>
            <person name="Terasawa K."/>
            <person name="Tsugane M."/>
            <person name="Tsuji K."/>
            <person name="Ueda S."/>
            <person name="Waki K."/>
            <person name="Yamagata H."/>
            <person name="Yamamoto M."/>
            <person name="Yamamoto S."/>
            <person name="Yamane H."/>
            <person name="Yoshiki S."/>
            <person name="Yoshihara R."/>
            <person name="Yukawa K."/>
            <person name="Zhong H."/>
            <person name="Yano M."/>
            <person name="Yuan Q."/>
            <person name="Ouyang S."/>
            <person name="Liu J."/>
            <person name="Jones K.M."/>
            <person name="Gansberger K."/>
            <person name="Moffat K."/>
            <person name="Hill J."/>
            <person name="Bera J."/>
            <person name="Fadrosh D."/>
            <person name="Jin S."/>
            <person name="Johri S."/>
            <person name="Kim M."/>
            <person name="Overton L."/>
            <person name="Reardon M."/>
            <person name="Tsitrin T."/>
            <person name="Vuong H."/>
            <person name="Weaver B."/>
            <person name="Ciecko A."/>
            <person name="Tallon L."/>
            <person name="Jackson J."/>
            <person name="Pai G."/>
            <person name="Aken S.V."/>
            <person name="Utterback T."/>
            <person name="Reidmuller S."/>
            <person name="Feldblyum T."/>
            <person name="Hsiao J."/>
            <person name="Zismann V."/>
            <person name="Iobst S."/>
            <person name="de Vazeille A.R."/>
            <person name="Buell C.R."/>
            <person name="Ying K."/>
            <person name="Li Y."/>
            <person name="Lu T."/>
            <person name="Huang Y."/>
            <person name="Zhao Q."/>
            <person name="Feng Q."/>
            <person name="Zhang L."/>
            <person name="Zhu J."/>
            <person name="Weng Q."/>
            <person name="Mu J."/>
            <person name="Lu Y."/>
            <person name="Fan D."/>
            <person name="Liu Y."/>
            <person name="Guan J."/>
            <person name="Zhang Y."/>
            <person name="Yu S."/>
            <person name="Liu X."/>
            <person name="Zhang Y."/>
            <person name="Hong G."/>
            <person name="Han B."/>
            <person name="Choisne N."/>
            <person name="Demange N."/>
            <person name="Orjeda G."/>
            <person name="Samain S."/>
            <person name="Cattolico L."/>
            <person name="Pelletier E."/>
            <person name="Couloux A."/>
            <person name="Segurens B."/>
            <person name="Wincker P."/>
            <person name="D'Hont A."/>
            <person name="Scarpelli C."/>
            <person name="Weissenbach J."/>
            <person name="Salanoubat M."/>
            <person name="Quetier F."/>
            <person name="Yu Y."/>
            <person name="Kim H.R."/>
            <person name="Rambo T."/>
            <person name="Currie J."/>
            <person name="Collura K."/>
            <person name="Luo M."/>
            <person name="Yang T."/>
            <person name="Ammiraju J.S.S."/>
            <person name="Engler F."/>
            <person name="Soderlund C."/>
            <person name="Wing R.A."/>
            <person name="Palmer L.E."/>
            <person name="de la Bastide M."/>
            <person name="Spiegel L."/>
            <person name="Nascimento L."/>
            <person name="Zutavern T."/>
            <person name="O'Shaughnessy A."/>
            <person name="Dike S."/>
            <person name="Dedhia N."/>
            <person name="Preston R."/>
            <person name="Balija V."/>
            <person name="McCombie W.R."/>
            <person name="Chow T."/>
            <person name="Chen H."/>
            <person name="Chung M."/>
            <person name="Chen C."/>
            <person name="Shaw J."/>
            <person name="Wu H."/>
            <person name="Hsiao K."/>
            <person name="Chao Y."/>
            <person name="Chu M."/>
            <person name="Cheng C."/>
            <person name="Hour A."/>
            <person name="Lee P."/>
            <person name="Lin S."/>
            <person name="Lin Y."/>
            <person name="Liou J."/>
            <person name="Liu S."/>
            <person name="Hsing Y."/>
            <person name="Raghuvanshi S."/>
            <person name="Mohanty A."/>
            <person name="Bharti A.K."/>
            <person name="Gaur A."/>
            <person name="Gupta V."/>
            <person name="Kumar D."/>
            <person name="Ravi V."/>
            <person name="Vij S."/>
            <person name="Kapur A."/>
            <person name="Khurana P."/>
            <person name="Khurana P."/>
            <person name="Khurana J.P."/>
            <person name="Tyagi A.K."/>
            <person name="Gaikwad K."/>
            <person name="Singh A."/>
            <person name="Dalal V."/>
            <person name="Srivastava S."/>
            <person name="Dixit A."/>
            <person name="Pal A.K."/>
            <person name="Ghazi I.A."/>
            <person name="Yadav M."/>
            <person name="Pandit A."/>
            <person name="Bhargava A."/>
            <person name="Sureshbabu K."/>
            <person name="Batra K."/>
            <person name="Sharma T.R."/>
            <person name="Mohapatra T."/>
            <person name="Singh N.K."/>
            <person name="Messing J."/>
            <person name="Nelson A.B."/>
            <person name="Fuks G."/>
            <person name="Kavchok S."/>
            <person name="Keizer G."/>
            <person name="Linton E."/>
            <person name="Llaca V."/>
            <person name="Song R."/>
            <person name="Tanyolac B."/>
            <person name="Young S."/>
            <person name="Ho-Il K."/>
            <person name="Hahn J.H."/>
            <person name="Sangsakoo G."/>
            <person name="Vanavichit A."/>
            <person name="de Mattos Luiz.A.T."/>
            <person name="Zimmer P.D."/>
            <person name="Malone G."/>
            <person name="Dellagostin O."/>
            <person name="de Oliveira A.C."/>
            <person name="Bevan M."/>
            <person name="Bancroft I."/>
            <person name="Minx P."/>
            <person name="Cordum H."/>
            <person name="Wilson R."/>
            <person name="Cheng Z."/>
            <person name="Jin W."/>
            <person name="Jiang J."/>
            <person name="Leong S.A."/>
            <person name="Iwama H."/>
            <person name="Gojobori T."/>
            <person name="Itoh T."/>
            <person name="Niimura Y."/>
            <person name="Fujii Y."/>
            <person name="Habara T."/>
            <person name="Sakai H."/>
            <person name="Sato Y."/>
            <person name="Wilson G."/>
            <person name="Kumar K."/>
            <person name="McCouch S."/>
            <person name="Juretic N."/>
            <person name="Hoen D."/>
            <person name="Wright S."/>
            <person name="Bruskiewich R."/>
            <person name="Bureau T."/>
            <person name="Miyao A."/>
            <person name="Hirochika H."/>
            <person name="Nishikawa T."/>
            <person name="Kadowaki K."/>
            <person name="Sugiura M."/>
            <person name="Burr B."/>
            <person name="Sasaki T."/>
        </authorList>
    </citation>
    <scope>NUCLEOTIDE SEQUENCE [LARGE SCALE GENOMIC DNA]</scope>
    <source>
        <strain evidence="3">cv. Nipponbare</strain>
    </source>
</reference>
<feature type="compositionally biased region" description="Polar residues" evidence="1">
    <location>
        <begin position="158"/>
        <end position="170"/>
    </location>
</feature>
<evidence type="ECO:0000313" key="3">
    <source>
        <dbReference type="Proteomes" id="UP000000763"/>
    </source>
</evidence>
<name>Q0DMW3_ORYSJ</name>
<evidence type="ECO:0000256" key="1">
    <source>
        <dbReference type="SAM" id="MobiDB-lite"/>
    </source>
</evidence>
<feature type="region of interest" description="Disordered" evidence="1">
    <location>
        <begin position="76"/>
        <end position="182"/>
    </location>
</feature>
<sequence length="182" mass="19273">MASCSVTLLIFFVEPSSPRHPSFASPPSSGDDGLALILSAPLIGPKPAHAARRTPPPPPGVPRLGVLAATARASLTARPRGRTRGEPVTLSLLPHRRRHRRRITGPPDVLSHLAPTSSPPGGHPVKGKREREMRKGEKGGREVLTVHPDMWGPRGSHADSTTTSDETGVKTTEGPKVNGFVS</sequence>
<feature type="compositionally biased region" description="Basic and acidic residues" evidence="1">
    <location>
        <begin position="127"/>
        <end position="141"/>
    </location>
</feature>
<reference evidence="3" key="2">
    <citation type="journal article" date="2008" name="Nucleic Acids Res.">
        <title>The rice annotation project database (RAP-DB): 2008 update.</title>
        <authorList>
            <consortium name="The rice annotation project (RAP)"/>
        </authorList>
    </citation>
    <scope>GENOME REANNOTATION</scope>
    <source>
        <strain evidence="3">cv. Nipponbare</strain>
    </source>
</reference>
<protein>
    <submittedName>
        <fullName evidence="2">Os03g0789600 protein</fullName>
    </submittedName>
</protein>
<dbReference type="KEGG" id="dosa:Os03g0789600"/>
<proteinExistence type="predicted"/>